<dbReference type="FunFam" id="3.30.70.270:FF:000001">
    <property type="entry name" value="Diguanylate cyclase domain protein"/>
    <property type="match status" value="1"/>
</dbReference>
<evidence type="ECO:0000313" key="4">
    <source>
        <dbReference type="Proteomes" id="UP001143480"/>
    </source>
</evidence>
<evidence type="ECO:0000259" key="2">
    <source>
        <dbReference type="PROSITE" id="PS50887"/>
    </source>
</evidence>
<dbReference type="InterPro" id="IPR000160">
    <property type="entry name" value="GGDEF_dom"/>
</dbReference>
<evidence type="ECO:0000313" key="3">
    <source>
        <dbReference type="EMBL" id="GLL00993.1"/>
    </source>
</evidence>
<keyword evidence="4" id="KW-1185">Reference proteome</keyword>
<sequence>MVGFFIVPDGSLLQVVWQVGIGWVAAGAIVLGVLRHRPAVPALWWLIAAGVAGNAAGIGVETVLTRLQVDGGFPSWADAAYLSLYPLTAGGLMMLIRHRSPSRNWTTAVDATTLTTGIGLLAWIFMIQPAATDPSIGLLGHIVSVAYPIGDIVLLAMTVRLLLDGAGRNVALRWVLTALLCFLGGDSAWVVVNQVNFEPGPLAHKALASVFLAGYFAFAAAALHPDVRAATRPAPARPIRPGRGLLAVLTATSLIAPVLLLAETAMGQVDDALAIGIGCVALFLLVLARMSQLLTQLDVQSQKVRELAVTDELTGLPNRRAWNAELPRALERSRRDGRPLTVALLDLDHFKRFNDSYGHPAGDRLLKEAAAAWQAHLRTVDTLARYGGEEFIVMLPDATRDAAHQIIDRMRAATPLGQTFSAGVATLAPGEHSDELLARADAALYDAKRAGRDRVAVAAG</sequence>
<dbReference type="Gene3D" id="3.30.70.270">
    <property type="match status" value="1"/>
</dbReference>
<dbReference type="AlphaFoldDB" id="A0A9W6KGX1"/>
<gene>
    <name evidence="3" type="ORF">GCM10017581_027340</name>
</gene>
<dbReference type="GO" id="GO:0052621">
    <property type="term" value="F:diguanylate cyclase activity"/>
    <property type="evidence" value="ECO:0007669"/>
    <property type="project" value="TreeGrafter"/>
</dbReference>
<feature type="transmembrane region" description="Helical" evidence="1">
    <location>
        <begin position="108"/>
        <end position="126"/>
    </location>
</feature>
<dbReference type="NCBIfam" id="TIGR00254">
    <property type="entry name" value="GGDEF"/>
    <property type="match status" value="1"/>
</dbReference>
<feature type="transmembrane region" description="Helical" evidence="1">
    <location>
        <begin position="41"/>
        <end position="59"/>
    </location>
</feature>
<dbReference type="PROSITE" id="PS50887">
    <property type="entry name" value="GGDEF"/>
    <property type="match status" value="1"/>
</dbReference>
<comment type="caution">
    <text evidence="3">The sequence shown here is derived from an EMBL/GenBank/DDBJ whole genome shotgun (WGS) entry which is preliminary data.</text>
</comment>
<keyword evidence="1" id="KW-1133">Transmembrane helix</keyword>
<reference evidence="3" key="2">
    <citation type="submission" date="2023-01" db="EMBL/GenBank/DDBJ databases">
        <authorList>
            <person name="Sun Q."/>
            <person name="Evtushenko L."/>
        </authorList>
    </citation>
    <scope>NUCLEOTIDE SEQUENCE</scope>
    <source>
        <strain evidence="3">VKM Ac-1321</strain>
    </source>
</reference>
<dbReference type="Pfam" id="PF00990">
    <property type="entry name" value="GGDEF"/>
    <property type="match status" value="1"/>
</dbReference>
<feature type="transmembrane region" description="Helical" evidence="1">
    <location>
        <begin position="272"/>
        <end position="288"/>
    </location>
</feature>
<dbReference type="EMBL" id="BSFP01000012">
    <property type="protein sequence ID" value="GLL00993.1"/>
    <property type="molecule type" value="Genomic_DNA"/>
</dbReference>
<feature type="transmembrane region" description="Helical" evidence="1">
    <location>
        <begin position="202"/>
        <end position="223"/>
    </location>
</feature>
<feature type="transmembrane region" description="Helical" evidence="1">
    <location>
        <begin position="79"/>
        <end position="96"/>
    </location>
</feature>
<feature type="transmembrane region" description="Helical" evidence="1">
    <location>
        <begin position="170"/>
        <end position="190"/>
    </location>
</feature>
<dbReference type="Proteomes" id="UP001143480">
    <property type="component" value="Unassembled WGS sequence"/>
</dbReference>
<keyword evidence="1" id="KW-0812">Transmembrane</keyword>
<dbReference type="GO" id="GO:0043709">
    <property type="term" value="P:cell adhesion involved in single-species biofilm formation"/>
    <property type="evidence" value="ECO:0007669"/>
    <property type="project" value="TreeGrafter"/>
</dbReference>
<evidence type="ECO:0000256" key="1">
    <source>
        <dbReference type="SAM" id="Phobius"/>
    </source>
</evidence>
<dbReference type="PANTHER" id="PTHR45138">
    <property type="entry name" value="REGULATORY COMPONENTS OF SENSORY TRANSDUCTION SYSTEM"/>
    <property type="match status" value="1"/>
</dbReference>
<organism evidence="3 4">
    <name type="scientific">Dactylosporangium matsuzakiense</name>
    <dbReference type="NCBI Taxonomy" id="53360"/>
    <lineage>
        <taxon>Bacteria</taxon>
        <taxon>Bacillati</taxon>
        <taxon>Actinomycetota</taxon>
        <taxon>Actinomycetes</taxon>
        <taxon>Micromonosporales</taxon>
        <taxon>Micromonosporaceae</taxon>
        <taxon>Dactylosporangium</taxon>
    </lineage>
</organism>
<feature type="transmembrane region" description="Helical" evidence="1">
    <location>
        <begin position="15"/>
        <end position="34"/>
    </location>
</feature>
<dbReference type="InterPro" id="IPR050469">
    <property type="entry name" value="Diguanylate_Cyclase"/>
</dbReference>
<feature type="transmembrane region" description="Helical" evidence="1">
    <location>
        <begin position="244"/>
        <end position="266"/>
    </location>
</feature>
<proteinExistence type="predicted"/>
<dbReference type="SMART" id="SM00267">
    <property type="entry name" value="GGDEF"/>
    <property type="match status" value="1"/>
</dbReference>
<reference evidence="3" key="1">
    <citation type="journal article" date="2014" name="Int. J. Syst. Evol. Microbiol.">
        <title>Complete genome sequence of Corynebacterium casei LMG S-19264T (=DSM 44701T), isolated from a smear-ripened cheese.</title>
        <authorList>
            <consortium name="US DOE Joint Genome Institute (JGI-PGF)"/>
            <person name="Walter F."/>
            <person name="Albersmeier A."/>
            <person name="Kalinowski J."/>
            <person name="Ruckert C."/>
        </authorList>
    </citation>
    <scope>NUCLEOTIDE SEQUENCE</scope>
    <source>
        <strain evidence="3">VKM Ac-1321</strain>
    </source>
</reference>
<dbReference type="CDD" id="cd01949">
    <property type="entry name" value="GGDEF"/>
    <property type="match status" value="1"/>
</dbReference>
<dbReference type="SUPFAM" id="SSF55073">
    <property type="entry name" value="Nucleotide cyclase"/>
    <property type="match status" value="1"/>
</dbReference>
<dbReference type="InterPro" id="IPR029787">
    <property type="entry name" value="Nucleotide_cyclase"/>
</dbReference>
<keyword evidence="1" id="KW-0472">Membrane</keyword>
<dbReference type="PANTHER" id="PTHR45138:SF24">
    <property type="entry name" value="DIGUANYLATE CYCLASE DGCC-RELATED"/>
    <property type="match status" value="1"/>
</dbReference>
<dbReference type="GO" id="GO:0005886">
    <property type="term" value="C:plasma membrane"/>
    <property type="evidence" value="ECO:0007669"/>
    <property type="project" value="TreeGrafter"/>
</dbReference>
<dbReference type="InterPro" id="IPR043128">
    <property type="entry name" value="Rev_trsase/Diguanyl_cyclase"/>
</dbReference>
<accession>A0A9W6KGX1</accession>
<dbReference type="GO" id="GO:1902201">
    <property type="term" value="P:negative regulation of bacterial-type flagellum-dependent cell motility"/>
    <property type="evidence" value="ECO:0007669"/>
    <property type="project" value="TreeGrafter"/>
</dbReference>
<feature type="domain" description="GGDEF" evidence="2">
    <location>
        <begin position="338"/>
        <end position="460"/>
    </location>
</feature>
<name>A0A9W6KGX1_9ACTN</name>
<protein>
    <recommendedName>
        <fullName evidence="2">GGDEF domain-containing protein</fullName>
    </recommendedName>
</protein>
<feature type="transmembrane region" description="Helical" evidence="1">
    <location>
        <begin position="138"/>
        <end position="163"/>
    </location>
</feature>